<evidence type="ECO:0000313" key="6">
    <source>
        <dbReference type="EMBL" id="TFW11008.1"/>
    </source>
</evidence>
<dbReference type="InterPro" id="IPR036388">
    <property type="entry name" value="WH-like_DNA-bd_sf"/>
</dbReference>
<sequence>MDRLEGMTIFLMVIEKGSFSGAARELRIPVQSVSRKVADLENHLGTQLLTRTTRKLSLTDAGIAFASTSRRIVDLVDEAEREAAGEFVTPRGDLVVTAPVFFGRLHLVPIVADFLAMFPDINVRLVLGDRNLDLLDDQIDMALRIGRLPDSGMIATRVGQVRGVVCASPRFLAAHGAPRRPADLAHFPCIATEGPTSPAGWRFRDPGRDKVIEVAVRARLTTAADAAMEAAVLGLGFTRLLHYQVEAALRSGSLELVLEDYEDEPFPVHLVHAPRAHMPLKMRRFIDFVAPRLRDILIRIETGA</sequence>
<evidence type="ECO:0000256" key="1">
    <source>
        <dbReference type="ARBA" id="ARBA00009437"/>
    </source>
</evidence>
<dbReference type="GO" id="GO:0006351">
    <property type="term" value="P:DNA-templated transcription"/>
    <property type="evidence" value="ECO:0007669"/>
    <property type="project" value="TreeGrafter"/>
</dbReference>
<feature type="domain" description="HTH lysR-type" evidence="5">
    <location>
        <begin position="1"/>
        <end position="59"/>
    </location>
</feature>
<dbReference type="InterPro" id="IPR000847">
    <property type="entry name" value="LysR_HTH_N"/>
</dbReference>
<dbReference type="OrthoDB" id="9786526at2"/>
<evidence type="ECO:0000256" key="4">
    <source>
        <dbReference type="ARBA" id="ARBA00023163"/>
    </source>
</evidence>
<dbReference type="PROSITE" id="PS50931">
    <property type="entry name" value="HTH_LYSR"/>
    <property type="match status" value="1"/>
</dbReference>
<evidence type="ECO:0000313" key="7">
    <source>
        <dbReference type="Proteomes" id="UP000298216"/>
    </source>
</evidence>
<comment type="similarity">
    <text evidence="1">Belongs to the LysR transcriptional regulatory family.</text>
</comment>
<protein>
    <submittedName>
        <fullName evidence="6">LysR family transcriptional regulator</fullName>
    </submittedName>
</protein>
<dbReference type="Gene3D" id="1.10.10.10">
    <property type="entry name" value="Winged helix-like DNA-binding domain superfamily/Winged helix DNA-binding domain"/>
    <property type="match status" value="1"/>
</dbReference>
<dbReference type="Gene3D" id="3.40.190.290">
    <property type="match status" value="1"/>
</dbReference>
<evidence type="ECO:0000256" key="2">
    <source>
        <dbReference type="ARBA" id="ARBA00023015"/>
    </source>
</evidence>
<dbReference type="EMBL" id="SPVH01000007">
    <property type="protein sequence ID" value="TFW11008.1"/>
    <property type="molecule type" value="Genomic_DNA"/>
</dbReference>
<dbReference type="GO" id="GO:0003700">
    <property type="term" value="F:DNA-binding transcription factor activity"/>
    <property type="evidence" value="ECO:0007669"/>
    <property type="project" value="InterPro"/>
</dbReference>
<dbReference type="Proteomes" id="UP000298216">
    <property type="component" value="Unassembled WGS sequence"/>
</dbReference>
<dbReference type="PANTHER" id="PTHR30537:SF5">
    <property type="entry name" value="HTH-TYPE TRANSCRIPTIONAL ACTIVATOR TTDR-RELATED"/>
    <property type="match status" value="1"/>
</dbReference>
<dbReference type="RefSeq" id="WP_135195836.1">
    <property type="nucleotide sequence ID" value="NZ_SPVH01000007.1"/>
</dbReference>
<dbReference type="Pfam" id="PF03466">
    <property type="entry name" value="LysR_substrate"/>
    <property type="match status" value="1"/>
</dbReference>
<dbReference type="Pfam" id="PF00126">
    <property type="entry name" value="HTH_1"/>
    <property type="match status" value="1"/>
</dbReference>
<proteinExistence type="inferred from homology"/>
<keyword evidence="7" id="KW-1185">Reference proteome</keyword>
<dbReference type="InterPro" id="IPR005119">
    <property type="entry name" value="LysR_subst-bd"/>
</dbReference>
<dbReference type="SUPFAM" id="SSF53850">
    <property type="entry name" value="Periplasmic binding protein-like II"/>
    <property type="match status" value="1"/>
</dbReference>
<dbReference type="CDD" id="cd08471">
    <property type="entry name" value="PBP2_CrgA_like_2"/>
    <property type="match status" value="1"/>
</dbReference>
<dbReference type="SUPFAM" id="SSF46785">
    <property type="entry name" value="Winged helix' DNA-binding domain"/>
    <property type="match status" value="1"/>
</dbReference>
<dbReference type="InterPro" id="IPR058163">
    <property type="entry name" value="LysR-type_TF_proteobact-type"/>
</dbReference>
<name>A0A4Y9RUP2_9CAUL</name>
<dbReference type="InterPro" id="IPR036390">
    <property type="entry name" value="WH_DNA-bd_sf"/>
</dbReference>
<dbReference type="PANTHER" id="PTHR30537">
    <property type="entry name" value="HTH-TYPE TRANSCRIPTIONAL REGULATOR"/>
    <property type="match status" value="1"/>
</dbReference>
<keyword evidence="3" id="KW-0238">DNA-binding</keyword>
<evidence type="ECO:0000256" key="3">
    <source>
        <dbReference type="ARBA" id="ARBA00023125"/>
    </source>
</evidence>
<gene>
    <name evidence="6" type="ORF">EGY25_15070</name>
</gene>
<dbReference type="GO" id="GO:0043565">
    <property type="term" value="F:sequence-specific DNA binding"/>
    <property type="evidence" value="ECO:0007669"/>
    <property type="project" value="TreeGrafter"/>
</dbReference>
<accession>A0A4Y9RUP2</accession>
<keyword evidence="2" id="KW-0805">Transcription regulation</keyword>
<keyword evidence="4" id="KW-0804">Transcription</keyword>
<reference evidence="6 7" key="1">
    <citation type="submission" date="2019-03" db="EMBL/GenBank/DDBJ databases">
        <title>Draft genome of Brevundimonas sp. a heavy metal resistant soil bacteria.</title>
        <authorList>
            <person name="Soto J."/>
        </authorList>
    </citation>
    <scope>NUCLEOTIDE SEQUENCE [LARGE SCALE GENOMIC DNA]</scope>
    <source>
        <strain evidence="6 7">B-10</strain>
    </source>
</reference>
<dbReference type="FunFam" id="1.10.10.10:FF:000001">
    <property type="entry name" value="LysR family transcriptional regulator"/>
    <property type="match status" value="1"/>
</dbReference>
<organism evidence="6 7">
    <name type="scientific">Brevundimonas intermedia</name>
    <dbReference type="NCBI Taxonomy" id="74315"/>
    <lineage>
        <taxon>Bacteria</taxon>
        <taxon>Pseudomonadati</taxon>
        <taxon>Pseudomonadota</taxon>
        <taxon>Alphaproteobacteria</taxon>
        <taxon>Caulobacterales</taxon>
        <taxon>Caulobacteraceae</taxon>
        <taxon>Brevundimonas</taxon>
    </lineage>
</organism>
<comment type="caution">
    <text evidence="6">The sequence shown here is derived from an EMBL/GenBank/DDBJ whole genome shotgun (WGS) entry which is preliminary data.</text>
</comment>
<evidence type="ECO:0000259" key="5">
    <source>
        <dbReference type="PROSITE" id="PS50931"/>
    </source>
</evidence>
<dbReference type="AlphaFoldDB" id="A0A4Y9RUP2"/>